<dbReference type="InterPro" id="IPR014710">
    <property type="entry name" value="RmlC-like_jellyroll"/>
</dbReference>
<keyword evidence="5" id="KW-0804">Transcription</keyword>
<dbReference type="InterPro" id="IPR018060">
    <property type="entry name" value="HTH_AraC"/>
</dbReference>
<dbReference type="GO" id="GO:0003700">
    <property type="term" value="F:DNA-binding transcription factor activity"/>
    <property type="evidence" value="ECO:0007669"/>
    <property type="project" value="InterPro"/>
</dbReference>
<feature type="domain" description="HTH araC/xylS-type" evidence="7">
    <location>
        <begin position="174"/>
        <end position="245"/>
    </location>
</feature>
<dbReference type="PANTHER" id="PTHR46796:SF13">
    <property type="entry name" value="HTH-TYPE TRANSCRIPTIONAL ACTIVATOR RHAS"/>
    <property type="match status" value="1"/>
</dbReference>
<organism evidence="8 9">
    <name type="scientific">Escherichia coli</name>
    <dbReference type="NCBI Taxonomy" id="562"/>
    <lineage>
        <taxon>Bacteria</taxon>
        <taxon>Pseudomonadati</taxon>
        <taxon>Pseudomonadota</taxon>
        <taxon>Gammaproteobacteria</taxon>
        <taxon>Enterobacterales</taxon>
        <taxon>Enterobacteriaceae</taxon>
        <taxon>Escherichia</taxon>
    </lineage>
</organism>
<evidence type="ECO:0000256" key="5">
    <source>
        <dbReference type="ARBA" id="ARBA00023163"/>
    </source>
</evidence>
<sequence>MTVLHSVDFFPSGNASVAIEPRLPQADFPEHHHDFHEIVIVEHGTGIHVFNGQPYTITGGTVCFVRDHDRHLYEHTDNLCLTNVLYRSPDRFQFLAGLNQLLPQELDGQYPSHWRVNHSVLQQVRQLVAQMEQQEGENDLPSTASREILFMQLLLLLRKSSLQENLENSASRLNLLLAWLEDHFADEVNGMPVAEQFSLSLRTLHRQLKQQTGLTPQRYLNRLRLMKPDIYYATARPALLISPIAVDSATVTTFRRFFAESLTGHRVILSGTGWFSAITRIFSTYLYAILRIINFVLWPR</sequence>
<dbReference type="FunFam" id="2.60.120.10:FF:000041">
    <property type="entry name" value="HTH-type transcriptional activator RhaS"/>
    <property type="match status" value="1"/>
</dbReference>
<dbReference type="SUPFAM" id="SSF46689">
    <property type="entry name" value="Homeodomain-like"/>
    <property type="match status" value="1"/>
</dbReference>
<dbReference type="PROSITE" id="PS01124">
    <property type="entry name" value="HTH_ARAC_FAMILY_2"/>
    <property type="match status" value="1"/>
</dbReference>
<dbReference type="EMBL" id="UGCD01000002">
    <property type="protein sequence ID" value="STI20580.1"/>
    <property type="molecule type" value="Genomic_DNA"/>
</dbReference>
<evidence type="ECO:0000256" key="2">
    <source>
        <dbReference type="ARBA" id="ARBA00022737"/>
    </source>
</evidence>
<dbReference type="InterPro" id="IPR047220">
    <property type="entry name" value="RhaR_RhaS-like_N"/>
</dbReference>
<evidence type="ECO:0000256" key="6">
    <source>
        <dbReference type="ARBA" id="ARBA00023308"/>
    </source>
</evidence>
<dbReference type="InterPro" id="IPR009057">
    <property type="entry name" value="Homeodomain-like_sf"/>
</dbReference>
<evidence type="ECO:0000259" key="7">
    <source>
        <dbReference type="PROSITE" id="PS01124"/>
    </source>
</evidence>
<dbReference type="Proteomes" id="UP000254159">
    <property type="component" value="Unassembled WGS sequence"/>
</dbReference>
<name>A0A376RRF5_ECOLX</name>
<evidence type="ECO:0000256" key="4">
    <source>
        <dbReference type="ARBA" id="ARBA00023125"/>
    </source>
</evidence>
<dbReference type="InterPro" id="IPR050204">
    <property type="entry name" value="AraC_XylS_family_regulators"/>
</dbReference>
<dbReference type="PANTHER" id="PTHR46796">
    <property type="entry name" value="HTH-TYPE TRANSCRIPTIONAL ACTIVATOR RHAS-RELATED"/>
    <property type="match status" value="1"/>
</dbReference>
<evidence type="ECO:0000313" key="8">
    <source>
        <dbReference type="EMBL" id="STI20580.1"/>
    </source>
</evidence>
<dbReference type="Pfam" id="PF02311">
    <property type="entry name" value="AraC_binding"/>
    <property type="match status" value="1"/>
</dbReference>
<dbReference type="SUPFAM" id="SSF51215">
    <property type="entry name" value="Regulatory protein AraC"/>
    <property type="match status" value="1"/>
</dbReference>
<dbReference type="Gene3D" id="2.60.120.10">
    <property type="entry name" value="Jelly Rolls"/>
    <property type="match status" value="1"/>
</dbReference>
<evidence type="ECO:0000256" key="3">
    <source>
        <dbReference type="ARBA" id="ARBA00023015"/>
    </source>
</evidence>
<keyword evidence="3" id="KW-0805">Transcription regulation</keyword>
<dbReference type="GO" id="GO:0043565">
    <property type="term" value="F:sequence-specific DNA binding"/>
    <property type="evidence" value="ECO:0007669"/>
    <property type="project" value="InterPro"/>
</dbReference>
<gene>
    <name evidence="8" type="primary">rhaS_2</name>
    <name evidence="8" type="ORF">NCTC10865_06007</name>
</gene>
<dbReference type="Gene3D" id="1.10.10.60">
    <property type="entry name" value="Homeodomain-like"/>
    <property type="match status" value="1"/>
</dbReference>
<accession>A0A376RRF5</accession>
<protein>
    <submittedName>
        <fullName evidence="8">L-rhamnose operon regulatory protein</fullName>
    </submittedName>
</protein>
<dbReference type="CDD" id="cd06977">
    <property type="entry name" value="cupin_RhaR_RhaS-like_N"/>
    <property type="match status" value="1"/>
</dbReference>
<keyword evidence="2" id="KW-0677">Repeat</keyword>
<keyword evidence="1" id="KW-0963">Cytoplasm</keyword>
<keyword evidence="4" id="KW-0238">DNA-binding</keyword>
<evidence type="ECO:0000256" key="1">
    <source>
        <dbReference type="ARBA" id="ARBA00022490"/>
    </source>
</evidence>
<evidence type="ECO:0000313" key="9">
    <source>
        <dbReference type="Proteomes" id="UP000254159"/>
    </source>
</evidence>
<dbReference type="NCBIfam" id="NF010028">
    <property type="entry name" value="PRK13503.1"/>
    <property type="match status" value="1"/>
</dbReference>
<dbReference type="AlphaFoldDB" id="A0A376RRF5"/>
<dbReference type="InterPro" id="IPR037923">
    <property type="entry name" value="HTH-like"/>
</dbReference>
<dbReference type="InterPro" id="IPR003313">
    <property type="entry name" value="AraC-bd"/>
</dbReference>
<proteinExistence type="predicted"/>
<reference evidence="8 9" key="1">
    <citation type="submission" date="2018-06" db="EMBL/GenBank/DDBJ databases">
        <authorList>
            <consortium name="Pathogen Informatics"/>
            <person name="Doyle S."/>
        </authorList>
    </citation>
    <scope>NUCLEOTIDE SEQUENCE [LARGE SCALE GENOMIC DNA]</scope>
    <source>
        <strain evidence="8 9">NCTC10865</strain>
    </source>
</reference>
<keyword evidence="6" id="KW-0684">Rhamnose metabolism</keyword>